<evidence type="ECO:0000313" key="1">
    <source>
        <dbReference type="EMBL" id="PNG96119.1"/>
    </source>
</evidence>
<dbReference type="Proteomes" id="UP000236520">
    <property type="component" value="Unassembled WGS sequence"/>
</dbReference>
<accession>A0A2J7Z7G5</accession>
<name>A0A2J7Z7G5_STRMQ</name>
<dbReference type="AlphaFoldDB" id="A0A2J7Z7G5"/>
<proteinExistence type="predicted"/>
<evidence type="ECO:0000313" key="2">
    <source>
        <dbReference type="Proteomes" id="UP000236520"/>
    </source>
</evidence>
<gene>
    <name evidence="1" type="ORF">SMF913_12144</name>
</gene>
<sequence length="74" mass="7641">MTGAGRVVLGGPAGAVGRRAATLIVVVVPIPLPSPSLFPFPPPAFSSSFSLLFLGLAVLLQKRYGRTLPRTGLL</sequence>
<comment type="caution">
    <text evidence="1">The sequence shown here is derived from an EMBL/GenBank/DDBJ whole genome shotgun (WGS) entry which is preliminary data.</text>
</comment>
<protein>
    <submittedName>
        <fullName evidence="1">Uncharacterized protein</fullName>
    </submittedName>
</protein>
<dbReference type="EMBL" id="LJIW01000001">
    <property type="protein sequence ID" value="PNG96119.1"/>
    <property type="molecule type" value="Genomic_DNA"/>
</dbReference>
<keyword evidence="2" id="KW-1185">Reference proteome</keyword>
<organism evidence="1 2">
    <name type="scientific">Streptomyces malaysiensis</name>
    <dbReference type="NCBI Taxonomy" id="92644"/>
    <lineage>
        <taxon>Bacteria</taxon>
        <taxon>Bacillati</taxon>
        <taxon>Actinomycetota</taxon>
        <taxon>Actinomycetes</taxon>
        <taxon>Kitasatosporales</taxon>
        <taxon>Streptomycetaceae</taxon>
        <taxon>Streptomyces</taxon>
        <taxon>Streptomyces violaceusniger group</taxon>
    </lineage>
</organism>
<reference evidence="1 2" key="1">
    <citation type="submission" date="2015-09" db="EMBL/GenBank/DDBJ databases">
        <title>Genome sequence, genome mining and natural product profiling of a biocontrol bacterium Streptomyces malaysiensis F913.</title>
        <authorList>
            <person name="Xu Y."/>
            <person name="Wei J."/>
            <person name="Xie J."/>
            <person name="Li T."/>
            <person name="Zhou Z."/>
        </authorList>
    </citation>
    <scope>NUCLEOTIDE SEQUENCE [LARGE SCALE GENOMIC DNA]</scope>
    <source>
        <strain evidence="1 2">F913</strain>
    </source>
</reference>